<reference evidence="1 2" key="1">
    <citation type="submission" date="2019-02" db="EMBL/GenBank/DDBJ databases">
        <title>Current taxonomic status of genus Agrobacterium and description of Agrobacterium cavarae sp. nov. isolated from maize roots.</title>
        <authorList>
            <person name="Flores-Felix J.D."/>
            <person name="Menendez E."/>
            <person name="Ramirez-Bahena M.H."/>
            <person name="Garcia-Fraile P."/>
            <person name="Velazquez E."/>
        </authorList>
    </citation>
    <scope>NUCLEOTIDE SEQUENCE [LARGE SCALE GENOMIC DNA]</scope>
    <source>
        <strain evidence="1 2">RZME10</strain>
    </source>
</reference>
<dbReference type="InterPro" id="IPR029465">
    <property type="entry name" value="ATPgrasp_TupA"/>
</dbReference>
<dbReference type="Pfam" id="PF14305">
    <property type="entry name" value="ATPgrasp_TupA"/>
    <property type="match status" value="1"/>
</dbReference>
<accession>A0ABY1Y5A4</accession>
<proteinExistence type="predicted"/>
<name>A0ABY1Y5A4_9HYPH</name>
<comment type="caution">
    <text evidence="1">The sequence shown here is derived from an EMBL/GenBank/DDBJ whole genome shotgun (WGS) entry which is preliminary data.</text>
</comment>
<keyword evidence="2" id="KW-1185">Reference proteome</keyword>
<gene>
    <name evidence="1" type="ORF">EYC79_17820</name>
</gene>
<dbReference type="EMBL" id="SISF01000032">
    <property type="protein sequence ID" value="TBN10815.1"/>
    <property type="molecule type" value="Genomic_DNA"/>
</dbReference>
<dbReference type="SUPFAM" id="SSF56059">
    <property type="entry name" value="Glutathione synthetase ATP-binding domain-like"/>
    <property type="match status" value="1"/>
</dbReference>
<sequence length="317" mass="36387">MMPAGGRLKGMGMAVGQPQKTVLGKLLKALYHATIHSLPIKQATQLQYFRYHRLWPNINNPKTLNEHLVARKIAWREPADDPRLIMLSDKIAVKAHVAKVLGDEWVTPTLWRGKNLDDCPPLPFPYVIKVNHGSDRNIFVYGPDDLVGAKEKCDLWLQGRTAWRLAEEWYNHIEPELFIEPFIGENGEAPVDYKLFCFEDDIPCIQIDTARFSDHRRCFYDEHWNKLSFGHYYPMEDKELPRPPHLDAILAAARTLAQGFEFVRIDFYDKPSGPVFGEMTFSPTSGFGAFRPPSTDAWLGTFWRANPKGRFRTSVEG</sequence>
<organism evidence="1 2">
    <name type="scientific">Agrobacterium cavarae</name>
    <dbReference type="NCBI Taxonomy" id="2528239"/>
    <lineage>
        <taxon>Bacteria</taxon>
        <taxon>Pseudomonadati</taxon>
        <taxon>Pseudomonadota</taxon>
        <taxon>Alphaproteobacteria</taxon>
        <taxon>Hyphomicrobiales</taxon>
        <taxon>Rhizobiaceae</taxon>
        <taxon>Rhizobium/Agrobacterium group</taxon>
        <taxon>Agrobacterium</taxon>
    </lineage>
</organism>
<protein>
    <recommendedName>
        <fullName evidence="3">Teichuronopeptide biosynthesis TupA-like protein</fullName>
    </recommendedName>
</protein>
<dbReference type="Proteomes" id="UP000294239">
    <property type="component" value="Unassembled WGS sequence"/>
</dbReference>
<evidence type="ECO:0008006" key="3">
    <source>
        <dbReference type="Google" id="ProtNLM"/>
    </source>
</evidence>
<evidence type="ECO:0000313" key="1">
    <source>
        <dbReference type="EMBL" id="TBN10815.1"/>
    </source>
</evidence>
<evidence type="ECO:0000313" key="2">
    <source>
        <dbReference type="Proteomes" id="UP000294239"/>
    </source>
</evidence>